<evidence type="ECO:0000313" key="7">
    <source>
        <dbReference type="EMBL" id="MBD8487167.1"/>
    </source>
</evidence>
<gene>
    <name evidence="7" type="ORF">IFO69_00265</name>
</gene>
<keyword evidence="4 5" id="KW-0472">Membrane</keyword>
<dbReference type="EMBL" id="JACYTQ010000001">
    <property type="protein sequence ID" value="MBD8487167.1"/>
    <property type="molecule type" value="Genomic_DNA"/>
</dbReference>
<feature type="transmembrane region" description="Helical" evidence="5">
    <location>
        <begin position="107"/>
        <end position="123"/>
    </location>
</feature>
<feature type="transmembrane region" description="Helical" evidence="5">
    <location>
        <begin position="12"/>
        <end position="30"/>
    </location>
</feature>
<evidence type="ECO:0000259" key="6">
    <source>
        <dbReference type="Pfam" id="PF07291"/>
    </source>
</evidence>
<protein>
    <submittedName>
        <fullName evidence="7">DoxX family membrane protein</fullName>
    </submittedName>
</protein>
<feature type="transmembrane region" description="Helical" evidence="5">
    <location>
        <begin position="54"/>
        <end position="75"/>
    </location>
</feature>
<comment type="caution">
    <text evidence="7">The sequence shown here is derived from an EMBL/GenBank/DDBJ whole genome shotgun (WGS) entry which is preliminary data.</text>
</comment>
<keyword evidence="2 5" id="KW-0812">Transmembrane</keyword>
<evidence type="ECO:0000313" key="8">
    <source>
        <dbReference type="Proteomes" id="UP000647133"/>
    </source>
</evidence>
<dbReference type="Proteomes" id="UP000647133">
    <property type="component" value="Unassembled WGS sequence"/>
</dbReference>
<dbReference type="Pfam" id="PF07291">
    <property type="entry name" value="MauE"/>
    <property type="match status" value="1"/>
</dbReference>
<accession>A0ABR9AEJ4</accession>
<organism evidence="7 8">
    <name type="scientific">Echinicola arenosa</name>
    <dbReference type="NCBI Taxonomy" id="2774144"/>
    <lineage>
        <taxon>Bacteria</taxon>
        <taxon>Pseudomonadati</taxon>
        <taxon>Bacteroidota</taxon>
        <taxon>Cytophagia</taxon>
        <taxon>Cytophagales</taxon>
        <taxon>Cyclobacteriaceae</taxon>
        <taxon>Echinicola</taxon>
    </lineage>
</organism>
<feature type="transmembrane region" description="Helical" evidence="5">
    <location>
        <begin position="82"/>
        <end position="101"/>
    </location>
</feature>
<dbReference type="InterPro" id="IPR009908">
    <property type="entry name" value="Methylamine_util_MauE"/>
</dbReference>
<proteinExistence type="predicted"/>
<keyword evidence="8" id="KW-1185">Reference proteome</keyword>
<evidence type="ECO:0000256" key="1">
    <source>
        <dbReference type="ARBA" id="ARBA00004141"/>
    </source>
</evidence>
<comment type="subcellular location">
    <subcellularLocation>
        <location evidence="1">Membrane</location>
        <topology evidence="1">Multi-pass membrane protein</topology>
    </subcellularLocation>
</comment>
<evidence type="ECO:0000256" key="3">
    <source>
        <dbReference type="ARBA" id="ARBA00022989"/>
    </source>
</evidence>
<feature type="domain" description="Methylamine utilisation protein MauE" evidence="6">
    <location>
        <begin position="11"/>
        <end position="96"/>
    </location>
</feature>
<evidence type="ECO:0000256" key="4">
    <source>
        <dbReference type="ARBA" id="ARBA00023136"/>
    </source>
</evidence>
<evidence type="ECO:0000256" key="2">
    <source>
        <dbReference type="ARBA" id="ARBA00022692"/>
    </source>
</evidence>
<sequence length="136" mass="15418">MVKEIIHRREMAFTLARLPIGFSFLGHGIVRLPKLTAFAEGMAQAFDMTWLPDFLVRAFASVLPFVELLLGLTILLGLWVRFTSAFGVLLVCLLIFGSSLLENWDGVSIQLFYGLYLTGLYLFHDYNSNIFSINKH</sequence>
<keyword evidence="3 5" id="KW-1133">Transmembrane helix</keyword>
<name>A0ABR9AEJ4_9BACT</name>
<dbReference type="RefSeq" id="WP_192006955.1">
    <property type="nucleotide sequence ID" value="NZ_JACYTQ010000001.1"/>
</dbReference>
<reference evidence="7 8" key="1">
    <citation type="submission" date="2020-09" db="EMBL/GenBank/DDBJ databases">
        <title>Echinicola sp. CAU 1574 isolated from sand of Sido Beach.</title>
        <authorList>
            <person name="Kim W."/>
        </authorList>
    </citation>
    <scope>NUCLEOTIDE SEQUENCE [LARGE SCALE GENOMIC DNA]</scope>
    <source>
        <strain evidence="7 8">CAU 1574</strain>
    </source>
</reference>
<evidence type="ECO:0000256" key="5">
    <source>
        <dbReference type="SAM" id="Phobius"/>
    </source>
</evidence>